<feature type="transmembrane region" description="Helical" evidence="1">
    <location>
        <begin position="150"/>
        <end position="168"/>
    </location>
</feature>
<reference evidence="2" key="1">
    <citation type="submission" date="2021-02" db="EMBL/GenBank/DDBJ databases">
        <authorList>
            <person name="Dougan E. K."/>
            <person name="Rhodes N."/>
            <person name="Thang M."/>
            <person name="Chan C."/>
        </authorList>
    </citation>
    <scope>NUCLEOTIDE SEQUENCE</scope>
</reference>
<evidence type="ECO:0000256" key="1">
    <source>
        <dbReference type="SAM" id="Phobius"/>
    </source>
</evidence>
<keyword evidence="1" id="KW-0812">Transmembrane</keyword>
<feature type="transmembrane region" description="Helical" evidence="1">
    <location>
        <begin position="103"/>
        <end position="125"/>
    </location>
</feature>
<sequence length="532" mass="58895">MALPLLFDRGQFRWAPGWIFNSCSGPGSTRCAIDQFTYMWYSCSSFLSILLNLMFQVVMAREEHQQDSGLLSQASRYMVWCFFEQQLGLVRLVAIAAQNGPFYAAWFALSILLSTFLPFMSLGMVQRRLELVERGFGQPLGAGMVAKMKLGVLLVMLAIDGCMSYVISRSVLLKPWVFHAFYSLLGVTNLAVAVIVIVGLARVCAAAEPSRLRAGSYAQAEAIWSRALLRQLCVALVLPCFISAALYLAEACYERSEGQRLAYTILSVSDQTLLPPLECMCLFFICGFFQPKRPELCFKKQKNMGNTSTSQILDADASSPGGQQSSASSWNKTVQSLSARCLGVEELLEFFGRLGPRRDVSGAEAVMPFYDPWRSTTSDVVRGAIIPLSQVGSCGWLMQIVCPELRLRLPPHFQTAWSRTRGQRYFLISWQQLLLTLWRLTSTGRSRNDSRHLEVHKSCSRRSGVRVAKGIGFAHFASTNMQAYVTVSAVSPHQEATNIQGGTPGDMILSAERCLGSVPAQSSNILRAPCVK</sequence>
<gene>
    <name evidence="2" type="ORF">PGLA1383_LOCUS29997</name>
</gene>
<proteinExistence type="predicted"/>
<name>A0A813FFT8_POLGL</name>
<keyword evidence="1" id="KW-1133">Transmembrane helix</keyword>
<accession>A0A813FFT8</accession>
<feature type="transmembrane region" description="Helical" evidence="1">
    <location>
        <begin position="180"/>
        <end position="207"/>
    </location>
</feature>
<protein>
    <submittedName>
        <fullName evidence="2">Uncharacterized protein</fullName>
    </submittedName>
</protein>
<evidence type="ECO:0000313" key="3">
    <source>
        <dbReference type="Proteomes" id="UP000654075"/>
    </source>
</evidence>
<keyword evidence="3" id="KW-1185">Reference proteome</keyword>
<dbReference type="EMBL" id="CAJNNV010025097">
    <property type="protein sequence ID" value="CAE8612198.1"/>
    <property type="molecule type" value="Genomic_DNA"/>
</dbReference>
<feature type="transmembrane region" description="Helical" evidence="1">
    <location>
        <begin position="228"/>
        <end position="249"/>
    </location>
</feature>
<dbReference type="AlphaFoldDB" id="A0A813FFT8"/>
<keyword evidence="1" id="KW-0472">Membrane</keyword>
<feature type="transmembrane region" description="Helical" evidence="1">
    <location>
        <begin position="38"/>
        <end position="57"/>
    </location>
</feature>
<organism evidence="2 3">
    <name type="scientific">Polarella glacialis</name>
    <name type="common">Dinoflagellate</name>
    <dbReference type="NCBI Taxonomy" id="89957"/>
    <lineage>
        <taxon>Eukaryota</taxon>
        <taxon>Sar</taxon>
        <taxon>Alveolata</taxon>
        <taxon>Dinophyceae</taxon>
        <taxon>Suessiales</taxon>
        <taxon>Suessiaceae</taxon>
        <taxon>Polarella</taxon>
    </lineage>
</organism>
<comment type="caution">
    <text evidence="2">The sequence shown here is derived from an EMBL/GenBank/DDBJ whole genome shotgun (WGS) entry which is preliminary data.</text>
</comment>
<evidence type="ECO:0000313" key="2">
    <source>
        <dbReference type="EMBL" id="CAE8612198.1"/>
    </source>
</evidence>
<dbReference type="Proteomes" id="UP000654075">
    <property type="component" value="Unassembled WGS sequence"/>
</dbReference>